<dbReference type="Gene3D" id="3.40.605.10">
    <property type="entry name" value="Aldehyde Dehydrogenase, Chain A, domain 1"/>
    <property type="match status" value="1"/>
</dbReference>
<feature type="active site" evidence="5">
    <location>
        <position position="251"/>
    </location>
</feature>
<dbReference type="SUPFAM" id="SSF53720">
    <property type="entry name" value="ALDH-like"/>
    <property type="match status" value="1"/>
</dbReference>
<comment type="caution">
    <text evidence="8">The sequence shown here is derived from an EMBL/GenBank/DDBJ whole genome shotgun (WGS) entry which is preliminary data.</text>
</comment>
<protein>
    <recommendedName>
        <fullName evidence="3">aldehyde dehydrogenase (NAD(+))</fullName>
        <ecNumber evidence="3">1.2.1.3</ecNumber>
    </recommendedName>
</protein>
<comment type="similarity">
    <text evidence="1 6">Belongs to the aldehyde dehydrogenase family.</text>
</comment>
<dbReference type="InterPro" id="IPR016163">
    <property type="entry name" value="Ald_DH_C"/>
</dbReference>
<evidence type="ECO:0000256" key="5">
    <source>
        <dbReference type="PROSITE-ProRule" id="PRU10007"/>
    </source>
</evidence>
<dbReference type="Proteomes" id="UP001596337">
    <property type="component" value="Unassembled WGS sequence"/>
</dbReference>
<evidence type="ECO:0000313" key="9">
    <source>
        <dbReference type="Proteomes" id="UP001596337"/>
    </source>
</evidence>
<dbReference type="PROSITE" id="PS00070">
    <property type="entry name" value="ALDEHYDE_DEHYDR_CYS"/>
    <property type="match status" value="1"/>
</dbReference>
<organism evidence="8 9">
    <name type="scientific">Haloechinothrix salitolerans</name>
    <dbReference type="NCBI Taxonomy" id="926830"/>
    <lineage>
        <taxon>Bacteria</taxon>
        <taxon>Bacillati</taxon>
        <taxon>Actinomycetota</taxon>
        <taxon>Actinomycetes</taxon>
        <taxon>Pseudonocardiales</taxon>
        <taxon>Pseudonocardiaceae</taxon>
        <taxon>Haloechinothrix</taxon>
    </lineage>
</organism>
<feature type="domain" description="Aldehyde dehydrogenase" evidence="7">
    <location>
        <begin position="24"/>
        <end position="479"/>
    </location>
</feature>
<keyword evidence="2 6" id="KW-0560">Oxidoreductase</keyword>
<comment type="catalytic activity">
    <reaction evidence="4">
        <text>an aldehyde + NAD(+) + H2O = a carboxylate + NADH + 2 H(+)</text>
        <dbReference type="Rhea" id="RHEA:16185"/>
        <dbReference type="ChEBI" id="CHEBI:15377"/>
        <dbReference type="ChEBI" id="CHEBI:15378"/>
        <dbReference type="ChEBI" id="CHEBI:17478"/>
        <dbReference type="ChEBI" id="CHEBI:29067"/>
        <dbReference type="ChEBI" id="CHEBI:57540"/>
        <dbReference type="ChEBI" id="CHEBI:57945"/>
        <dbReference type="EC" id="1.2.1.3"/>
    </reaction>
</comment>
<dbReference type="Gene3D" id="3.40.309.10">
    <property type="entry name" value="Aldehyde Dehydrogenase, Chain A, domain 2"/>
    <property type="match status" value="1"/>
</dbReference>
<dbReference type="InterPro" id="IPR016161">
    <property type="entry name" value="Ald_DH/histidinol_DH"/>
</dbReference>
<evidence type="ECO:0000256" key="2">
    <source>
        <dbReference type="ARBA" id="ARBA00023002"/>
    </source>
</evidence>
<dbReference type="InterPro" id="IPR016162">
    <property type="entry name" value="Ald_DH_N"/>
</dbReference>
<sequence>MAAPATTRTGHLINGTTSYGDENDVIEVLNPATEQVIGTVPAGTQADVDAAVAAARAAFPAWADTPAEERAAVVRRISEGITARRDEIARQISAEVGVPITFATKVQATLPAATSAGVADLISSGEFAFTEEIGNSLVVREPIGVVGAITPWNYPLHQIMAKLAPALATGCTVVLKPSEVAPLNTAILAEILTEAGVPNGVVNIVHGTGPVVGAAISEHPDVDMVSFTGSTRAGRAVSAAASETIKRVALELGGKSANVVLDDLDEAGLAKAVKLGVANAFINGGQSCNAWTRMLVPASRHDEAVELAVAAAAKYVPADPSDQATRLGPMVNEQQRDRVVGFIRAGAEAGATLACGGPEKPDDLDEGFYVRPTVFAGVTEDMAIAQEEIFGPVLSVMPYDDTDDAVRIANNSLYGLAGAVFSDSDERALEVAKRLRTGQVDINGGSFNPLAPFGGYKQSGNGREFGAYGIEEFLEVKSIQR</sequence>
<name>A0ABW2C5Y9_9PSEU</name>
<dbReference type="PANTHER" id="PTHR42804:SF1">
    <property type="entry name" value="ALDEHYDE DEHYDROGENASE-RELATED"/>
    <property type="match status" value="1"/>
</dbReference>
<evidence type="ECO:0000256" key="6">
    <source>
        <dbReference type="RuleBase" id="RU003345"/>
    </source>
</evidence>
<accession>A0ABW2C5Y9</accession>
<dbReference type="InterPro" id="IPR015590">
    <property type="entry name" value="Aldehyde_DH_dom"/>
</dbReference>
<evidence type="ECO:0000256" key="4">
    <source>
        <dbReference type="ARBA" id="ARBA00049194"/>
    </source>
</evidence>
<dbReference type="RefSeq" id="WP_345394306.1">
    <property type="nucleotide sequence ID" value="NZ_BAABLA010000021.1"/>
</dbReference>
<dbReference type="PANTHER" id="PTHR42804">
    <property type="entry name" value="ALDEHYDE DEHYDROGENASE"/>
    <property type="match status" value="1"/>
</dbReference>
<proteinExistence type="inferred from homology"/>
<evidence type="ECO:0000313" key="8">
    <source>
        <dbReference type="EMBL" id="MFC6870112.1"/>
    </source>
</evidence>
<evidence type="ECO:0000256" key="1">
    <source>
        <dbReference type="ARBA" id="ARBA00009986"/>
    </source>
</evidence>
<evidence type="ECO:0000256" key="3">
    <source>
        <dbReference type="ARBA" id="ARBA00024226"/>
    </source>
</evidence>
<dbReference type="EMBL" id="JBHSXX010000001">
    <property type="protein sequence ID" value="MFC6870112.1"/>
    <property type="molecule type" value="Genomic_DNA"/>
</dbReference>
<dbReference type="InterPro" id="IPR016160">
    <property type="entry name" value="Ald_DH_CS_CYS"/>
</dbReference>
<evidence type="ECO:0000259" key="7">
    <source>
        <dbReference type="Pfam" id="PF00171"/>
    </source>
</evidence>
<dbReference type="CDD" id="cd07138">
    <property type="entry name" value="ALDH_CddD_SSP0762"/>
    <property type="match status" value="1"/>
</dbReference>
<reference evidence="9" key="1">
    <citation type="journal article" date="2019" name="Int. J. Syst. Evol. Microbiol.">
        <title>The Global Catalogue of Microorganisms (GCM) 10K type strain sequencing project: providing services to taxonomists for standard genome sequencing and annotation.</title>
        <authorList>
            <consortium name="The Broad Institute Genomics Platform"/>
            <consortium name="The Broad Institute Genome Sequencing Center for Infectious Disease"/>
            <person name="Wu L."/>
            <person name="Ma J."/>
        </authorList>
    </citation>
    <scope>NUCLEOTIDE SEQUENCE [LARGE SCALE GENOMIC DNA]</scope>
    <source>
        <strain evidence="9">KCTC 32255</strain>
    </source>
</reference>
<dbReference type="Pfam" id="PF00171">
    <property type="entry name" value="Aldedh"/>
    <property type="match status" value="1"/>
</dbReference>
<dbReference type="PROSITE" id="PS00687">
    <property type="entry name" value="ALDEHYDE_DEHYDR_GLU"/>
    <property type="match status" value="1"/>
</dbReference>
<gene>
    <name evidence="8" type="ORF">ACFQGD_23505</name>
</gene>
<keyword evidence="9" id="KW-1185">Reference proteome</keyword>
<dbReference type="InterPro" id="IPR029510">
    <property type="entry name" value="Ald_DH_CS_GLU"/>
</dbReference>
<dbReference type="EC" id="1.2.1.3" evidence="3"/>